<dbReference type="InterPro" id="IPR047647">
    <property type="entry name" value="ISAs1_transpos"/>
</dbReference>
<dbReference type="InterPro" id="IPR002559">
    <property type="entry name" value="Transposase_11"/>
</dbReference>
<evidence type="ECO:0000259" key="1">
    <source>
        <dbReference type="Pfam" id="PF01609"/>
    </source>
</evidence>
<feature type="domain" description="Transposase IS4-like" evidence="1">
    <location>
        <begin position="17"/>
        <end position="78"/>
    </location>
</feature>
<gene>
    <name evidence="2" type="ORF">A33K_12848</name>
</gene>
<sequence>MVESTPHIGEKLTTEQRYYISSKPAKAAEMMQLIRAHWGIENQLHWVLDVSWGEDACLIRDKIAARNMATLRKMTLNLARLAQQQQPKKVSLKNIRNLAAWDPDLRSSILGLQ</sequence>
<accession>A0ABN0GAJ5</accession>
<dbReference type="Pfam" id="PF01609">
    <property type="entry name" value="DDE_Tnp_1"/>
    <property type="match status" value="1"/>
</dbReference>
<organism evidence="2 3">
    <name type="scientific">Burkholderia humptydooensis MSMB43</name>
    <dbReference type="NCBI Taxonomy" id="441157"/>
    <lineage>
        <taxon>Bacteria</taxon>
        <taxon>Pseudomonadati</taxon>
        <taxon>Pseudomonadota</taxon>
        <taxon>Betaproteobacteria</taxon>
        <taxon>Burkholderiales</taxon>
        <taxon>Burkholderiaceae</taxon>
        <taxon>Burkholderia</taxon>
        <taxon>pseudomallei group</taxon>
    </lineage>
</organism>
<protein>
    <recommendedName>
        <fullName evidence="1">Transposase IS4-like domain-containing protein</fullName>
    </recommendedName>
</protein>
<reference evidence="3" key="1">
    <citation type="journal article" date="2012" name="J. Bacteriol.">
        <title>Revised Genome Sequence of Burkholderia thailandensis MSMB43 with Improved Annotation.</title>
        <authorList>
            <person name="Zhuo Y."/>
            <person name="Liu L."/>
            <person name="Wang Q."/>
            <person name="Liu X."/>
            <person name="Ren B."/>
            <person name="Liu M."/>
            <person name="Ni P."/>
            <person name="Cheng Y.Q."/>
            <person name="Zhang L."/>
        </authorList>
    </citation>
    <scope>NUCLEOTIDE SEQUENCE [LARGE SCALE GENOMIC DNA]</scope>
    <source>
        <strain evidence="3">MSMB43</strain>
    </source>
</reference>
<keyword evidence="3" id="KW-1185">Reference proteome</keyword>
<proteinExistence type="predicted"/>
<dbReference type="NCBIfam" id="NF033564">
    <property type="entry name" value="transpos_ISAs1"/>
    <property type="match status" value="1"/>
</dbReference>
<dbReference type="PANTHER" id="PTHR30298">
    <property type="entry name" value="H REPEAT-ASSOCIATED PREDICTED TRANSPOSASE"/>
    <property type="match status" value="1"/>
</dbReference>
<name>A0ABN0GAJ5_9BURK</name>
<dbReference type="InterPro" id="IPR051698">
    <property type="entry name" value="Transposase_11-like"/>
</dbReference>
<evidence type="ECO:0000313" key="3">
    <source>
        <dbReference type="Proteomes" id="UP000004682"/>
    </source>
</evidence>
<dbReference type="PANTHER" id="PTHR30298:SF0">
    <property type="entry name" value="PROTEIN YBFL-RELATED"/>
    <property type="match status" value="1"/>
</dbReference>
<dbReference type="EMBL" id="JH692061">
    <property type="protein sequence ID" value="EIP89269.1"/>
    <property type="molecule type" value="Genomic_DNA"/>
</dbReference>
<dbReference type="Proteomes" id="UP000004682">
    <property type="component" value="Unassembled WGS sequence"/>
</dbReference>
<evidence type="ECO:0000313" key="2">
    <source>
        <dbReference type="EMBL" id="EIP89269.1"/>
    </source>
</evidence>